<gene>
    <name evidence="3" type="ORF">GCM10022222_23820</name>
</gene>
<evidence type="ECO:0000313" key="4">
    <source>
        <dbReference type="Proteomes" id="UP001500689"/>
    </source>
</evidence>
<dbReference type="SUPFAM" id="SSF48264">
    <property type="entry name" value="Cytochrome P450"/>
    <property type="match status" value="1"/>
</dbReference>
<keyword evidence="2" id="KW-0503">Monooxygenase</keyword>
<evidence type="ECO:0000256" key="2">
    <source>
        <dbReference type="RuleBase" id="RU000461"/>
    </source>
</evidence>
<dbReference type="EMBL" id="BAAAZN010000004">
    <property type="protein sequence ID" value="GAA3539522.1"/>
    <property type="molecule type" value="Genomic_DNA"/>
</dbReference>
<keyword evidence="2" id="KW-0479">Metal-binding</keyword>
<dbReference type="PRINTS" id="PR00385">
    <property type="entry name" value="P450"/>
</dbReference>
<evidence type="ECO:0000256" key="1">
    <source>
        <dbReference type="ARBA" id="ARBA00010617"/>
    </source>
</evidence>
<keyword evidence="2" id="KW-0560">Oxidoreductase</keyword>
<accession>A0ABP6VRD2</accession>
<comment type="similarity">
    <text evidence="1 2">Belongs to the cytochrome P450 family.</text>
</comment>
<dbReference type="PROSITE" id="PS00086">
    <property type="entry name" value="CYTOCHROME_P450"/>
    <property type="match status" value="1"/>
</dbReference>
<dbReference type="InterPro" id="IPR036396">
    <property type="entry name" value="Cyt_P450_sf"/>
</dbReference>
<reference evidence="4" key="1">
    <citation type="journal article" date="2019" name="Int. J. Syst. Evol. Microbiol.">
        <title>The Global Catalogue of Microorganisms (GCM) 10K type strain sequencing project: providing services to taxonomists for standard genome sequencing and annotation.</title>
        <authorList>
            <consortium name="The Broad Institute Genomics Platform"/>
            <consortium name="The Broad Institute Genome Sequencing Center for Infectious Disease"/>
            <person name="Wu L."/>
            <person name="Ma J."/>
        </authorList>
    </citation>
    <scope>NUCLEOTIDE SEQUENCE [LARGE SCALE GENOMIC DNA]</scope>
    <source>
        <strain evidence="4">JCM 16898</strain>
    </source>
</reference>
<name>A0ABP6VRD2_9PSEU</name>
<organism evidence="3 4">
    <name type="scientific">Amycolatopsis ultiminotia</name>
    <dbReference type="NCBI Taxonomy" id="543629"/>
    <lineage>
        <taxon>Bacteria</taxon>
        <taxon>Bacillati</taxon>
        <taxon>Actinomycetota</taxon>
        <taxon>Actinomycetes</taxon>
        <taxon>Pseudonocardiales</taxon>
        <taxon>Pseudonocardiaceae</taxon>
        <taxon>Amycolatopsis</taxon>
    </lineage>
</organism>
<dbReference type="PRINTS" id="PR00359">
    <property type="entry name" value="BP450"/>
</dbReference>
<dbReference type="InterPro" id="IPR017972">
    <property type="entry name" value="Cyt_P450_CS"/>
</dbReference>
<dbReference type="Pfam" id="PF00067">
    <property type="entry name" value="p450"/>
    <property type="match status" value="1"/>
</dbReference>
<dbReference type="CDD" id="cd11030">
    <property type="entry name" value="CYP105-like"/>
    <property type="match status" value="1"/>
</dbReference>
<keyword evidence="4" id="KW-1185">Reference proteome</keyword>
<evidence type="ECO:0000313" key="3">
    <source>
        <dbReference type="EMBL" id="GAA3539522.1"/>
    </source>
</evidence>
<dbReference type="PANTHER" id="PTHR46696">
    <property type="entry name" value="P450, PUTATIVE (EUROFUNG)-RELATED"/>
    <property type="match status" value="1"/>
</dbReference>
<keyword evidence="2" id="KW-0349">Heme</keyword>
<dbReference type="PANTHER" id="PTHR46696:SF1">
    <property type="entry name" value="CYTOCHROME P450 YJIB-RELATED"/>
    <property type="match status" value="1"/>
</dbReference>
<dbReference type="Proteomes" id="UP001500689">
    <property type="component" value="Unassembled WGS sequence"/>
</dbReference>
<sequence>MRTCPFAPPPEYREFTEARATLVELTSGQHVWALAKHEDVRAMLNDPRFSSDRFNSSYPVLFRDGAARRRPGFGPSLINMDPPEHGPARREVVGEFTVKRMKALQPRIQGIVDTHIDAILAGDKPADLVTALSLPVPSLVICEQLGVPYSDHGFFQKHSSTVLNRTATADQRTASVEQLQDYLSELVTAKEQAPTDDLLGRQIEKKRADGTYDHDDLVSLAFLLLLAGHETTANMISLGTVALLENPDQLAVLKEDPGKTLDAVEELLRYFTIAEFATTRFATEDVEIAGVTIRAGEGVLGLSHAANFDQDAFPEPDELDFTRGGRHHVAFGFGAHQCLGQNLARLELQIVFDTLFRRIPTLQLAVPFDQLPFKHDSAIFGLHCLPVTW</sequence>
<dbReference type="InterPro" id="IPR002397">
    <property type="entry name" value="Cyt_P450_B"/>
</dbReference>
<proteinExistence type="inferred from homology"/>
<dbReference type="InterPro" id="IPR001128">
    <property type="entry name" value="Cyt_P450"/>
</dbReference>
<comment type="caution">
    <text evidence="3">The sequence shown here is derived from an EMBL/GenBank/DDBJ whole genome shotgun (WGS) entry which is preliminary data.</text>
</comment>
<dbReference type="RefSeq" id="WP_344859206.1">
    <property type="nucleotide sequence ID" value="NZ_BAAAZN010000004.1"/>
</dbReference>
<dbReference type="Gene3D" id="1.10.630.10">
    <property type="entry name" value="Cytochrome P450"/>
    <property type="match status" value="1"/>
</dbReference>
<keyword evidence="2" id="KW-0408">Iron</keyword>
<protein>
    <submittedName>
        <fullName evidence="3">Cytochrome P450</fullName>
    </submittedName>
</protein>